<accession>A0A2Z4ILI6</accession>
<dbReference type="NCBIfam" id="TIGR03519">
    <property type="entry name" value="T9SS_PorP_fam"/>
    <property type="match status" value="1"/>
</dbReference>
<proteinExistence type="predicted"/>
<evidence type="ECO:0000256" key="1">
    <source>
        <dbReference type="SAM" id="SignalP"/>
    </source>
</evidence>
<dbReference type="KEGG" id="est:DN752_15570"/>
<keyword evidence="3" id="KW-1185">Reference proteome</keyword>
<dbReference type="OrthoDB" id="1186563at2"/>
<dbReference type="Pfam" id="PF11751">
    <property type="entry name" value="PorP_SprF"/>
    <property type="match status" value="1"/>
</dbReference>
<dbReference type="InterPro" id="IPR019861">
    <property type="entry name" value="PorP/SprF_Bacteroidetes"/>
</dbReference>
<dbReference type="EMBL" id="CP030041">
    <property type="protein sequence ID" value="AWW31426.1"/>
    <property type="molecule type" value="Genomic_DNA"/>
</dbReference>
<sequence>MMKKLTIVLLMLTLAFGSSNAQDFQYSQFYAAPLYLNPAMAGSTELTRIGANYRKQWPGLSNDFTAYSAYMDHYSFDLNSGVGIAVNSFRESNMKINTSDISIFYAYNLQLAETWNFRFGGQAAIVQRSAVLDNLIFGDQINLFSQTVAPSTLDQLPNFEPYSYLDISFGTLVNNDFFFFGLAAHHVNQPRLSFFPEENQHTLPLKIGAHGGYSFPLGSNYQWGSHFDNQITLLASYKQQGPFKQLDLGTQLLYGKVIGGIGYRGIPGTQNSPNHDSIIALLGVKLESGFVIGYSYDYQLSPIGSQTKGAHEVSFRYLFLWGNPKDRNRKSRINDCFYYMM</sequence>
<keyword evidence="1" id="KW-0732">Signal</keyword>
<organism evidence="2 3">
    <name type="scientific">Echinicola strongylocentroti</name>
    <dbReference type="NCBI Taxonomy" id="1795355"/>
    <lineage>
        <taxon>Bacteria</taxon>
        <taxon>Pseudomonadati</taxon>
        <taxon>Bacteroidota</taxon>
        <taxon>Cytophagia</taxon>
        <taxon>Cytophagales</taxon>
        <taxon>Cyclobacteriaceae</taxon>
        <taxon>Echinicola</taxon>
    </lineage>
</organism>
<feature type="chain" id="PRO_5016350894" description="Type IX secretion system membrane protein PorP/SprF" evidence="1">
    <location>
        <begin position="22"/>
        <end position="341"/>
    </location>
</feature>
<feature type="signal peptide" evidence="1">
    <location>
        <begin position="1"/>
        <end position="21"/>
    </location>
</feature>
<evidence type="ECO:0000313" key="3">
    <source>
        <dbReference type="Proteomes" id="UP000248688"/>
    </source>
</evidence>
<dbReference type="Proteomes" id="UP000248688">
    <property type="component" value="Chromosome"/>
</dbReference>
<evidence type="ECO:0008006" key="4">
    <source>
        <dbReference type="Google" id="ProtNLM"/>
    </source>
</evidence>
<gene>
    <name evidence="2" type="ORF">DN752_15570</name>
</gene>
<protein>
    <recommendedName>
        <fullName evidence="4">Type IX secretion system membrane protein PorP/SprF</fullName>
    </recommendedName>
</protein>
<reference evidence="2 3" key="1">
    <citation type="submission" date="2018-06" db="EMBL/GenBank/DDBJ databases">
        <title>Echinicola strongylocentroti sp. nov., isolated from a sea urchin Strongylocentrotus intermedius.</title>
        <authorList>
            <person name="Bae S.S."/>
        </authorList>
    </citation>
    <scope>NUCLEOTIDE SEQUENCE [LARGE SCALE GENOMIC DNA]</scope>
    <source>
        <strain evidence="2 3">MEBiC08714</strain>
    </source>
</reference>
<evidence type="ECO:0000313" key="2">
    <source>
        <dbReference type="EMBL" id="AWW31426.1"/>
    </source>
</evidence>
<name>A0A2Z4ILI6_9BACT</name>
<dbReference type="RefSeq" id="WP_112784802.1">
    <property type="nucleotide sequence ID" value="NZ_CP030041.1"/>
</dbReference>
<dbReference type="AlphaFoldDB" id="A0A2Z4ILI6"/>